<sequence length="209" mass="22569">MATRGTLQTRTPRRPAFAVDGGGTRLPRSATVLLLVDFINPLAFDGGEQLAAPALAAARATKRLKARLAQDGVPTIYANDNYGVWRSDFHDILTYCATRPGATGRMAEWLAPGPDDLVLLKPRHSAFFATPLDLVLSQMHARTLVLAGLAADICVQITAMDATLRGYELWVPADCTAAESEPAKKAALAYMKRVLKADVRRSSSRPPRA</sequence>
<proteinExistence type="predicted"/>
<dbReference type="CDD" id="cd00431">
    <property type="entry name" value="cysteine_hydrolases"/>
    <property type="match status" value="1"/>
</dbReference>
<feature type="compositionally biased region" description="Polar residues" evidence="2">
    <location>
        <begin position="1"/>
        <end position="10"/>
    </location>
</feature>
<evidence type="ECO:0000259" key="3">
    <source>
        <dbReference type="Pfam" id="PF00857"/>
    </source>
</evidence>
<dbReference type="RefSeq" id="WP_316698457.1">
    <property type="nucleotide sequence ID" value="NZ_CP136336.1"/>
</dbReference>
<dbReference type="PANTHER" id="PTHR43540">
    <property type="entry name" value="PEROXYUREIDOACRYLATE/UREIDOACRYLATE AMIDOHYDROLASE-RELATED"/>
    <property type="match status" value="1"/>
</dbReference>
<dbReference type="PRINTS" id="PR01398">
    <property type="entry name" value="ISCHRISMTASE"/>
</dbReference>
<keyword evidence="5" id="KW-1185">Reference proteome</keyword>
<reference evidence="4 5" key="1">
    <citation type="submission" date="2023-10" db="EMBL/GenBank/DDBJ databases">
        <title>Bacteria for the degradation of biodegradable plastic PBAT(Polybutylene adipate terephthalate).</title>
        <authorList>
            <person name="Weon H.-Y."/>
            <person name="Yeon J."/>
        </authorList>
    </citation>
    <scope>NUCLEOTIDE SEQUENCE [LARGE SCALE GENOMIC DNA]</scope>
    <source>
        <strain evidence="4 5">SBD 7-3</strain>
    </source>
</reference>
<dbReference type="InterPro" id="IPR016291">
    <property type="entry name" value="Isochorismatase"/>
</dbReference>
<feature type="region of interest" description="Disordered" evidence="2">
    <location>
        <begin position="1"/>
        <end position="22"/>
    </location>
</feature>
<dbReference type="Pfam" id="PF00857">
    <property type="entry name" value="Isochorismatase"/>
    <property type="match status" value="1"/>
</dbReference>
<evidence type="ECO:0000256" key="1">
    <source>
        <dbReference type="ARBA" id="ARBA00022801"/>
    </source>
</evidence>
<organism evidence="4 5">
    <name type="scientific">Piscinibacter gummiphilus</name>
    <dbReference type="NCBI Taxonomy" id="946333"/>
    <lineage>
        <taxon>Bacteria</taxon>
        <taxon>Pseudomonadati</taxon>
        <taxon>Pseudomonadota</taxon>
        <taxon>Betaproteobacteria</taxon>
        <taxon>Burkholderiales</taxon>
        <taxon>Sphaerotilaceae</taxon>
        <taxon>Piscinibacter</taxon>
    </lineage>
</organism>
<accession>A0ABZ0CUC4</accession>
<keyword evidence="1 4" id="KW-0378">Hydrolase</keyword>
<dbReference type="Gene3D" id="3.40.50.850">
    <property type="entry name" value="Isochorismatase-like"/>
    <property type="match status" value="1"/>
</dbReference>
<dbReference type="GO" id="GO:0016787">
    <property type="term" value="F:hydrolase activity"/>
    <property type="evidence" value="ECO:0007669"/>
    <property type="project" value="UniProtKB-KW"/>
</dbReference>
<dbReference type="SUPFAM" id="SSF52499">
    <property type="entry name" value="Isochorismatase-like hydrolases"/>
    <property type="match status" value="1"/>
</dbReference>
<dbReference type="Proteomes" id="UP001303946">
    <property type="component" value="Chromosome"/>
</dbReference>
<dbReference type="InterPro" id="IPR036380">
    <property type="entry name" value="Isochorismatase-like_sf"/>
</dbReference>
<dbReference type="PANTHER" id="PTHR43540:SF6">
    <property type="entry name" value="ISOCHORISMATASE-LIKE DOMAIN-CONTAINING PROTEIN"/>
    <property type="match status" value="1"/>
</dbReference>
<gene>
    <name evidence="4" type="ORF">RXV79_14495</name>
</gene>
<evidence type="ECO:0000256" key="2">
    <source>
        <dbReference type="SAM" id="MobiDB-lite"/>
    </source>
</evidence>
<evidence type="ECO:0000313" key="4">
    <source>
        <dbReference type="EMBL" id="WOB06134.1"/>
    </source>
</evidence>
<dbReference type="EMBL" id="CP136336">
    <property type="protein sequence ID" value="WOB06134.1"/>
    <property type="molecule type" value="Genomic_DNA"/>
</dbReference>
<evidence type="ECO:0000313" key="5">
    <source>
        <dbReference type="Proteomes" id="UP001303946"/>
    </source>
</evidence>
<dbReference type="InterPro" id="IPR050272">
    <property type="entry name" value="Isochorismatase-like_hydrls"/>
</dbReference>
<dbReference type="InterPro" id="IPR000868">
    <property type="entry name" value="Isochorismatase-like_dom"/>
</dbReference>
<name>A0ABZ0CUC4_9BURK</name>
<protein>
    <submittedName>
        <fullName evidence="4">Isochorismatase family cysteine hydrolase</fullName>
        <ecNumber evidence="4">3.-.-.-</ecNumber>
    </submittedName>
</protein>
<feature type="domain" description="Isochorismatase-like" evidence="3">
    <location>
        <begin position="31"/>
        <end position="192"/>
    </location>
</feature>
<dbReference type="EC" id="3.-.-.-" evidence="4"/>